<name>A0ABM7LQI8_9ACTN</name>
<organism evidence="4 5">
    <name type="scientific">Actinoplanes ianthinogenes</name>
    <dbReference type="NCBI Taxonomy" id="122358"/>
    <lineage>
        <taxon>Bacteria</taxon>
        <taxon>Bacillati</taxon>
        <taxon>Actinomycetota</taxon>
        <taxon>Actinomycetes</taxon>
        <taxon>Micromonosporales</taxon>
        <taxon>Micromonosporaceae</taxon>
        <taxon>Actinoplanes</taxon>
    </lineage>
</organism>
<dbReference type="SUPFAM" id="SSF52058">
    <property type="entry name" value="L domain-like"/>
    <property type="match status" value="1"/>
</dbReference>
<accession>A0ABM7LQI8</accession>
<dbReference type="EMBL" id="AP023356">
    <property type="protein sequence ID" value="BCJ41511.1"/>
    <property type="molecule type" value="Genomic_DNA"/>
</dbReference>
<dbReference type="GO" id="GO:0005524">
    <property type="term" value="F:ATP binding"/>
    <property type="evidence" value="ECO:0007669"/>
    <property type="project" value="UniProtKB-KW"/>
</dbReference>
<keyword evidence="1" id="KW-0547">Nucleotide-binding</keyword>
<dbReference type="PROSITE" id="PS50837">
    <property type="entry name" value="NACHT"/>
    <property type="match status" value="1"/>
</dbReference>
<dbReference type="InterPro" id="IPR001611">
    <property type="entry name" value="Leu-rich_rpt"/>
</dbReference>
<keyword evidence="2 4" id="KW-0067">ATP-binding</keyword>
<dbReference type="InterPro" id="IPR032675">
    <property type="entry name" value="LRR_dom_sf"/>
</dbReference>
<protein>
    <submittedName>
        <fullName evidence="4">ATP-binding protein</fullName>
    </submittedName>
</protein>
<dbReference type="SUPFAM" id="SSF52540">
    <property type="entry name" value="P-loop containing nucleoside triphosphate hydrolases"/>
    <property type="match status" value="1"/>
</dbReference>
<feature type="domain" description="NACHT" evidence="3">
    <location>
        <begin position="277"/>
        <end position="611"/>
    </location>
</feature>
<dbReference type="PANTHER" id="PTHR46844:SF1">
    <property type="entry name" value="SLR5058 PROTEIN"/>
    <property type="match status" value="1"/>
</dbReference>
<dbReference type="PROSITE" id="PS51450">
    <property type="entry name" value="LRR"/>
    <property type="match status" value="1"/>
</dbReference>
<evidence type="ECO:0000313" key="5">
    <source>
        <dbReference type="Proteomes" id="UP000676967"/>
    </source>
</evidence>
<dbReference type="Proteomes" id="UP000676967">
    <property type="component" value="Chromosome"/>
</dbReference>
<dbReference type="InterPro" id="IPR054547">
    <property type="entry name" value="NNH1"/>
</dbReference>
<reference evidence="4 5" key="1">
    <citation type="submission" date="2020-08" db="EMBL/GenBank/DDBJ databases">
        <title>Whole genome shotgun sequence of Actinoplanes ianthinogenes NBRC 13996.</title>
        <authorList>
            <person name="Komaki H."/>
            <person name="Tamura T."/>
        </authorList>
    </citation>
    <scope>NUCLEOTIDE SEQUENCE [LARGE SCALE GENOMIC DNA]</scope>
    <source>
        <strain evidence="4 5">NBRC 13996</strain>
    </source>
</reference>
<sequence>MRGVTTVEAALLKVGQAVVTPFFKHWLGARRSERERSLPLSDLLQQRAKDEFSRRRGQREIDAVVDEVGERLQPLIRTRFAELPENEVVSALEAVADTFVRADLSDDALFAADLQPGRLLPHLRSAAPPAGLSDLGSRLYDVALEDCARCFTQFVVQTAPFTSRAQVEILSRLSEVTELMTEAMHRLALAVPDSTTDFLSRYRDFLTKKLNTLELVGLDTQYRPRTTLSVAYISLAVTGDSAASRSQRVFWDPGLLRHARLDGTGSERVEQALARRTRTLIRGEAGAGKSTLLRWLAVTASAEGFTGALSDWNGRIPFLVKLRSWPDALPTPEQFLTGIADPVAGAKPRQWVTEQFRGGRALLLVDGVDEVPVERRAHVRGWLRDLLIAYPDALVVVTSRPPAAPVRWLEAEGFEPLTLDRLSPADVRALIDQWHRAARASPALPCTPSELARYEQALLTQLAANRHLSRLAGNPLMAAMLCALNLDRQTNLPPDRMGIYQAAVDMLLHKRDQDRGVTTALPDMTVSENLQLLQDLAWRISLNNRSELSREEAEAYVSRRLAGMHRITAPAEAVLEHLVERSGVLREPAAERVDFVHRTVQEYLAAREAAEQAMGGLLVSQAHLDGWREIIIMATGLANRPMRTEIIAGLLHRADTEPRHRRALILLATSCLEALPALPPELLVRVEDRLSSLLPPRSLPESRSLQPVGEPLLRRLDGDPARLSEAQAAATIATAALINGPRAIEILTRFTHDPRKRAQLELIKSWKYFEPHEYAERVLADAPLNDGEASVTEPSILAATEHLRNLTDLQAFFDTRCDLEALSPLPHLKWLHLRMGWAGRLATLERHPSLDNLMITSDNQSPTAAEIRSLARLRRLRVLTLYAPGSVDAQALLTIATMSSLQYLNLSLREVSDLSPLAALPDLKGVYFDGGNIESLTGLRGCPINTLGFGSMERRPTVPDGDWGAAFPHLEHLNFWNGDPPDLGFVATVPTMRSLRVTHADSPTVRSLQSSKSLTKLMFEFDEQSPDLSPFLRHHQVSSLALRSPGSLDLSPLAGWRGGPLRIVVLRRQQISGLEVLPATIRLSRRPALEW</sequence>
<keyword evidence="5" id="KW-1185">Reference proteome</keyword>
<evidence type="ECO:0000259" key="3">
    <source>
        <dbReference type="PROSITE" id="PS50837"/>
    </source>
</evidence>
<proteinExistence type="predicted"/>
<dbReference type="PANTHER" id="PTHR46844">
    <property type="entry name" value="SLR5058 PROTEIN"/>
    <property type="match status" value="1"/>
</dbReference>
<dbReference type="Gene3D" id="3.80.10.10">
    <property type="entry name" value="Ribonuclease Inhibitor"/>
    <property type="match status" value="1"/>
</dbReference>
<dbReference type="Pfam" id="PF05729">
    <property type="entry name" value="NACHT"/>
    <property type="match status" value="1"/>
</dbReference>
<evidence type="ECO:0000256" key="1">
    <source>
        <dbReference type="ARBA" id="ARBA00022741"/>
    </source>
</evidence>
<dbReference type="Pfam" id="PF22733">
    <property type="entry name" value="NNH1"/>
    <property type="match status" value="1"/>
</dbReference>
<evidence type="ECO:0000256" key="2">
    <source>
        <dbReference type="ARBA" id="ARBA00022840"/>
    </source>
</evidence>
<dbReference type="Gene3D" id="3.40.50.300">
    <property type="entry name" value="P-loop containing nucleotide triphosphate hydrolases"/>
    <property type="match status" value="1"/>
</dbReference>
<dbReference type="InterPro" id="IPR007111">
    <property type="entry name" value="NACHT_NTPase"/>
</dbReference>
<gene>
    <name evidence="4" type="ORF">Aiant_21680</name>
</gene>
<evidence type="ECO:0000313" key="4">
    <source>
        <dbReference type="EMBL" id="BCJ41511.1"/>
    </source>
</evidence>
<dbReference type="InterPro" id="IPR027417">
    <property type="entry name" value="P-loop_NTPase"/>
</dbReference>